<keyword evidence="2" id="KW-1185">Reference proteome</keyword>
<dbReference type="AlphaFoldDB" id="A0A1R1PWU9"/>
<organism evidence="1 2">
    <name type="scientific">Zancudomyces culisetae</name>
    <name type="common">Gut fungus</name>
    <name type="synonym">Smittium culisetae</name>
    <dbReference type="NCBI Taxonomy" id="1213189"/>
    <lineage>
        <taxon>Eukaryota</taxon>
        <taxon>Fungi</taxon>
        <taxon>Fungi incertae sedis</taxon>
        <taxon>Zoopagomycota</taxon>
        <taxon>Kickxellomycotina</taxon>
        <taxon>Harpellomycetes</taxon>
        <taxon>Harpellales</taxon>
        <taxon>Legeriomycetaceae</taxon>
        <taxon>Zancudomyces</taxon>
    </lineage>
</organism>
<dbReference type="EMBL" id="LSSK01000091">
    <property type="protein sequence ID" value="OMH85373.1"/>
    <property type="molecule type" value="Genomic_DNA"/>
</dbReference>
<name>A0A1R1PWU9_ZANCU</name>
<dbReference type="Proteomes" id="UP000188320">
    <property type="component" value="Unassembled WGS sequence"/>
</dbReference>
<sequence>MVKTIQLENGVKVLIEYVVGDDKDSTLTGEKAEDVSNVLLTPGLGTAGGNDKELTEYFTNIVNQLLNLAEESDDNSGRIAVSVLEALAVRFPNYFKAFVYEKTTNELVKWGLNKVPNKQGVVSTVEEKNSADPIRIALGVEHKITTFKKPLIQEVISQDAIANSVNRELADRLKGKVWVYDGDGSGEDGAFENSVLVTGESITRIINLLKKFTDKTICCEQAMELLITPILESLMYLYSFGFNAVNQLKSLSQSVETIKKAQKDKNGAVGVVIERVEALLVDLRCILNGYFKAKDGYRGVSVIYIEFWSRSKVCGNRSKIPHETTVNTDREF</sequence>
<accession>A0A1R1PWU9</accession>
<protein>
    <submittedName>
        <fullName evidence="1">Uncharacterized protein</fullName>
    </submittedName>
</protein>
<comment type="caution">
    <text evidence="1">The sequence shown here is derived from an EMBL/GenBank/DDBJ whole genome shotgun (WGS) entry which is preliminary data.</text>
</comment>
<evidence type="ECO:0000313" key="2">
    <source>
        <dbReference type="Proteomes" id="UP000188320"/>
    </source>
</evidence>
<evidence type="ECO:0000313" key="1">
    <source>
        <dbReference type="EMBL" id="OMH85373.1"/>
    </source>
</evidence>
<reference evidence="2" key="1">
    <citation type="submission" date="2017-01" db="EMBL/GenBank/DDBJ databases">
        <authorList>
            <person name="Wang Y."/>
            <person name="White M."/>
            <person name="Kvist S."/>
            <person name="Moncalvo J.-M."/>
        </authorList>
    </citation>
    <scope>NUCLEOTIDE SEQUENCE [LARGE SCALE GENOMIC DNA]</scope>
    <source>
        <strain evidence="2">COL-18-3</strain>
    </source>
</reference>
<proteinExistence type="predicted"/>
<gene>
    <name evidence="1" type="ORF">AX774_g1081</name>
</gene>